<comment type="caution">
    <text evidence="1">The sequence shown here is derived from an EMBL/GenBank/DDBJ whole genome shotgun (WGS) entry which is preliminary data.</text>
</comment>
<feature type="non-terminal residue" evidence="1">
    <location>
        <position position="165"/>
    </location>
</feature>
<dbReference type="AlphaFoldDB" id="X1LSE4"/>
<gene>
    <name evidence="1" type="ORF">S06H3_23219</name>
</gene>
<dbReference type="SUPFAM" id="SSF54966">
    <property type="entry name" value="RuBisCO, large subunit, small (N-terminal) domain"/>
    <property type="match status" value="1"/>
</dbReference>
<dbReference type="GO" id="GO:0016984">
    <property type="term" value="F:ribulose-bisphosphate carboxylase activity"/>
    <property type="evidence" value="ECO:0007669"/>
    <property type="project" value="InterPro"/>
</dbReference>
<organism evidence="1">
    <name type="scientific">marine sediment metagenome</name>
    <dbReference type="NCBI Taxonomy" id="412755"/>
    <lineage>
        <taxon>unclassified sequences</taxon>
        <taxon>metagenomes</taxon>
        <taxon>ecological metagenomes</taxon>
    </lineage>
</organism>
<reference evidence="1" key="1">
    <citation type="journal article" date="2014" name="Front. Microbiol.">
        <title>High frequency of phylogenetically diverse reductive dehalogenase-homologous genes in deep subseafloor sedimentary metagenomes.</title>
        <authorList>
            <person name="Kawai M."/>
            <person name="Futagami T."/>
            <person name="Toyoda A."/>
            <person name="Takaki Y."/>
            <person name="Nishi S."/>
            <person name="Hori S."/>
            <person name="Arai W."/>
            <person name="Tsubouchi T."/>
            <person name="Morono Y."/>
            <person name="Uchiyama I."/>
            <person name="Ito T."/>
            <person name="Fujiyama A."/>
            <person name="Inagaki F."/>
            <person name="Takami H."/>
        </authorList>
    </citation>
    <scope>NUCLEOTIDE SEQUENCE</scope>
    <source>
        <strain evidence="1">Expedition CK06-06</strain>
    </source>
</reference>
<dbReference type="GO" id="GO:0015977">
    <property type="term" value="P:carbon fixation"/>
    <property type="evidence" value="ECO:0007669"/>
    <property type="project" value="InterPro"/>
</dbReference>
<dbReference type="EMBL" id="BARV01012576">
    <property type="protein sequence ID" value="GAI05330.1"/>
    <property type="molecule type" value="Genomic_DNA"/>
</dbReference>
<dbReference type="InterPro" id="IPR036422">
    <property type="entry name" value="RuBisCO_lsu_N_sf"/>
</dbReference>
<name>X1LSE4_9ZZZZ</name>
<proteinExistence type="predicted"/>
<dbReference type="Gene3D" id="3.30.70.150">
    <property type="entry name" value="RuBisCO large subunit, N-terminal domain"/>
    <property type="match status" value="1"/>
</dbReference>
<evidence type="ECO:0000313" key="1">
    <source>
        <dbReference type="EMBL" id="GAI05330.1"/>
    </source>
</evidence>
<protein>
    <submittedName>
        <fullName evidence="1">Uncharacterized protein</fullName>
    </submittedName>
</protein>
<sequence length="165" mass="18967">MIQEYRGYELVGREPVDVIELTSRYDPEKFLSLVYYIKTRGDLIKVAREMARDETTGDWIGQKKPTQLFLNSQADVYKIERFGPSEGVIYVRSPVSNLNLETDLLYQIMMLTIGGPVLEFVYYDRVAFLDFNLPDTVLEKLSGPRFGIKGTRKLLSIPDDELIMG</sequence>
<accession>X1LSE4</accession>